<accession>A0A517U6I6</accession>
<evidence type="ECO:0000313" key="2">
    <source>
        <dbReference type="Proteomes" id="UP000317909"/>
    </source>
</evidence>
<dbReference type="Proteomes" id="UP000317909">
    <property type="component" value="Chromosome"/>
</dbReference>
<dbReference type="AlphaFoldDB" id="A0A517U6I6"/>
<proteinExistence type="predicted"/>
<dbReference type="KEGG" id="llh:I41_54880"/>
<gene>
    <name evidence="1" type="ORF">I41_54880</name>
</gene>
<organism evidence="1 2">
    <name type="scientific">Lacipirellula limnantheis</name>
    <dbReference type="NCBI Taxonomy" id="2528024"/>
    <lineage>
        <taxon>Bacteria</taxon>
        <taxon>Pseudomonadati</taxon>
        <taxon>Planctomycetota</taxon>
        <taxon>Planctomycetia</taxon>
        <taxon>Pirellulales</taxon>
        <taxon>Lacipirellulaceae</taxon>
        <taxon>Lacipirellula</taxon>
    </lineage>
</organism>
<evidence type="ECO:0000313" key="1">
    <source>
        <dbReference type="EMBL" id="QDT76238.1"/>
    </source>
</evidence>
<protein>
    <submittedName>
        <fullName evidence="1">Uncharacterized protein</fullName>
    </submittedName>
</protein>
<keyword evidence="2" id="KW-1185">Reference proteome</keyword>
<reference evidence="1 2" key="1">
    <citation type="submission" date="2019-02" db="EMBL/GenBank/DDBJ databases">
        <title>Deep-cultivation of Planctomycetes and their phenomic and genomic characterization uncovers novel biology.</title>
        <authorList>
            <person name="Wiegand S."/>
            <person name="Jogler M."/>
            <person name="Boedeker C."/>
            <person name="Pinto D."/>
            <person name="Vollmers J."/>
            <person name="Rivas-Marin E."/>
            <person name="Kohn T."/>
            <person name="Peeters S.H."/>
            <person name="Heuer A."/>
            <person name="Rast P."/>
            <person name="Oberbeckmann S."/>
            <person name="Bunk B."/>
            <person name="Jeske O."/>
            <person name="Meyerdierks A."/>
            <person name="Storesund J.E."/>
            <person name="Kallscheuer N."/>
            <person name="Luecker S."/>
            <person name="Lage O.M."/>
            <person name="Pohl T."/>
            <person name="Merkel B.J."/>
            <person name="Hornburger P."/>
            <person name="Mueller R.-W."/>
            <person name="Bruemmer F."/>
            <person name="Labrenz M."/>
            <person name="Spormann A.M."/>
            <person name="Op den Camp H."/>
            <person name="Overmann J."/>
            <person name="Amann R."/>
            <person name="Jetten M.S.M."/>
            <person name="Mascher T."/>
            <person name="Medema M.H."/>
            <person name="Devos D.P."/>
            <person name="Kaster A.-K."/>
            <person name="Ovreas L."/>
            <person name="Rohde M."/>
            <person name="Galperin M.Y."/>
            <person name="Jogler C."/>
        </authorList>
    </citation>
    <scope>NUCLEOTIDE SEQUENCE [LARGE SCALE GENOMIC DNA]</scope>
    <source>
        <strain evidence="1 2">I41</strain>
    </source>
</reference>
<sequence length="93" mass="9942">MQGLLKKFLSNNKFVDKRAECLALPTDAIPATLSSAPDGRIILLANMSCAVTVPLTSRLAEANQNGALKRVSNFNCLLSMANTMCQPASSLRC</sequence>
<name>A0A517U6I6_9BACT</name>
<dbReference type="EMBL" id="CP036339">
    <property type="protein sequence ID" value="QDT76238.1"/>
    <property type="molecule type" value="Genomic_DNA"/>
</dbReference>